<dbReference type="PROSITE" id="PS50888">
    <property type="entry name" value="BHLH"/>
    <property type="match status" value="1"/>
</dbReference>
<evidence type="ECO:0000256" key="5">
    <source>
        <dbReference type="ARBA" id="ARBA00023242"/>
    </source>
</evidence>
<protein>
    <submittedName>
        <fullName evidence="8">Protein extra-macrochaetae-like</fullName>
    </submittedName>
</protein>
<evidence type="ECO:0000256" key="2">
    <source>
        <dbReference type="ARBA" id="ARBA00022491"/>
    </source>
</evidence>
<reference evidence="8" key="1">
    <citation type="submission" date="2025-08" db="UniProtKB">
        <authorList>
            <consortium name="RefSeq"/>
        </authorList>
    </citation>
    <scope>IDENTIFICATION</scope>
    <source>
        <tissue evidence="8">Muscle</tissue>
    </source>
</reference>
<dbReference type="SUPFAM" id="SSF47459">
    <property type="entry name" value="HLH, helix-loop-helix DNA-binding domain"/>
    <property type="match status" value="1"/>
</dbReference>
<dbReference type="GeneID" id="111086091"/>
<evidence type="ECO:0000256" key="3">
    <source>
        <dbReference type="ARBA" id="ARBA00023015"/>
    </source>
</evidence>
<dbReference type="InterPro" id="IPR011598">
    <property type="entry name" value="bHLH_dom"/>
</dbReference>
<keyword evidence="5" id="KW-0539">Nucleus</keyword>
<keyword evidence="2" id="KW-0678">Repressor</keyword>
<sequence length="135" mass="15318">MKATVEVSSSNCYMKKTNNKINKFTKRDRDETSDEMRQLLYKLKELVPNMPKNRSLSMLAIIQHVIDYILDLQIALETHPAVWLASYGITTRPSRQPLGLLPHSCNNVVVNSCTIEETEKTPSHLGTDPTRSVMS</sequence>
<keyword evidence="7" id="KW-1185">Reference proteome</keyword>
<comment type="subcellular location">
    <subcellularLocation>
        <location evidence="1">Nucleus</location>
    </subcellularLocation>
</comment>
<dbReference type="PANTHER" id="PTHR11723">
    <property type="entry name" value="DNA-BINDING PROTEIN INHIBITOR"/>
    <property type="match status" value="1"/>
</dbReference>
<proteinExistence type="predicted"/>
<name>A0ABM1SI68_LIMPO</name>
<dbReference type="PANTHER" id="PTHR11723:SF17">
    <property type="entry name" value="PROTEIN EXTRA-MACROCHAETAE"/>
    <property type="match status" value="1"/>
</dbReference>
<organism evidence="7 8">
    <name type="scientific">Limulus polyphemus</name>
    <name type="common">Atlantic horseshoe crab</name>
    <dbReference type="NCBI Taxonomy" id="6850"/>
    <lineage>
        <taxon>Eukaryota</taxon>
        <taxon>Metazoa</taxon>
        <taxon>Ecdysozoa</taxon>
        <taxon>Arthropoda</taxon>
        <taxon>Chelicerata</taxon>
        <taxon>Merostomata</taxon>
        <taxon>Xiphosura</taxon>
        <taxon>Limulidae</taxon>
        <taxon>Limulus</taxon>
    </lineage>
</organism>
<dbReference type="Proteomes" id="UP000694941">
    <property type="component" value="Unplaced"/>
</dbReference>
<dbReference type="Gene3D" id="4.10.280.10">
    <property type="entry name" value="Helix-loop-helix DNA-binding domain"/>
    <property type="match status" value="1"/>
</dbReference>
<evidence type="ECO:0000256" key="4">
    <source>
        <dbReference type="ARBA" id="ARBA00023163"/>
    </source>
</evidence>
<evidence type="ECO:0000256" key="1">
    <source>
        <dbReference type="ARBA" id="ARBA00004123"/>
    </source>
</evidence>
<accession>A0ABM1SI68</accession>
<feature type="domain" description="BHLH" evidence="6">
    <location>
        <begin position="20"/>
        <end position="72"/>
    </location>
</feature>
<dbReference type="RefSeq" id="XP_022243323.1">
    <property type="nucleotide sequence ID" value="XM_022387615.1"/>
</dbReference>
<evidence type="ECO:0000313" key="7">
    <source>
        <dbReference type="Proteomes" id="UP000694941"/>
    </source>
</evidence>
<dbReference type="InterPro" id="IPR036638">
    <property type="entry name" value="HLH_DNA-bd_sf"/>
</dbReference>
<dbReference type="InterPro" id="IPR026052">
    <property type="entry name" value="DNA-bd_prot-inh"/>
</dbReference>
<evidence type="ECO:0000313" key="8">
    <source>
        <dbReference type="RefSeq" id="XP_022243323.1"/>
    </source>
</evidence>
<gene>
    <name evidence="8" type="primary">LOC111086091</name>
</gene>
<keyword evidence="3" id="KW-0805">Transcription regulation</keyword>
<evidence type="ECO:0000259" key="6">
    <source>
        <dbReference type="PROSITE" id="PS50888"/>
    </source>
</evidence>
<keyword evidence="4" id="KW-0804">Transcription</keyword>
<dbReference type="Pfam" id="PF00010">
    <property type="entry name" value="HLH"/>
    <property type="match status" value="1"/>
</dbReference>